<evidence type="ECO:0000313" key="5">
    <source>
        <dbReference type="EMBL" id="DBA21471.1"/>
    </source>
</evidence>
<evidence type="ECO:0000256" key="2">
    <source>
        <dbReference type="SAM" id="MobiDB-lite"/>
    </source>
</evidence>
<evidence type="ECO:0000256" key="1">
    <source>
        <dbReference type="SAM" id="Coils"/>
    </source>
</evidence>
<organism evidence="5 6">
    <name type="scientific">Pyxicephalus adspersus</name>
    <name type="common">African bullfrog</name>
    <dbReference type="NCBI Taxonomy" id="30357"/>
    <lineage>
        <taxon>Eukaryota</taxon>
        <taxon>Metazoa</taxon>
        <taxon>Chordata</taxon>
        <taxon>Craniata</taxon>
        <taxon>Vertebrata</taxon>
        <taxon>Euteleostomi</taxon>
        <taxon>Amphibia</taxon>
        <taxon>Batrachia</taxon>
        <taxon>Anura</taxon>
        <taxon>Neobatrachia</taxon>
        <taxon>Ranoidea</taxon>
        <taxon>Pyxicephalidae</taxon>
        <taxon>Pyxicephalinae</taxon>
        <taxon>Pyxicephalus</taxon>
    </lineage>
</organism>
<feature type="coiled-coil region" evidence="1">
    <location>
        <begin position="1173"/>
        <end position="1204"/>
    </location>
</feature>
<dbReference type="EMBL" id="DYDO01000007">
    <property type="protein sequence ID" value="DBA21471.1"/>
    <property type="molecule type" value="Genomic_DNA"/>
</dbReference>
<dbReference type="Pfam" id="PF14644">
    <property type="entry name" value="DUF4456"/>
    <property type="match status" value="1"/>
</dbReference>
<accession>A0AAV3AAT6</accession>
<dbReference type="PANTHER" id="PTHR21444:SF14">
    <property type="entry name" value="COILED-COIL DOMAIN-CONTAINING PROTEIN 180"/>
    <property type="match status" value="1"/>
</dbReference>
<dbReference type="Proteomes" id="UP001181693">
    <property type="component" value="Unassembled WGS sequence"/>
</dbReference>
<feature type="region of interest" description="Disordered" evidence="2">
    <location>
        <begin position="1000"/>
        <end position="1036"/>
    </location>
</feature>
<dbReference type="InterPro" id="IPR028089">
    <property type="entry name" value="DUF4455"/>
</dbReference>
<feature type="coiled-coil region" evidence="1">
    <location>
        <begin position="677"/>
        <end position="711"/>
    </location>
</feature>
<name>A0AAV3AAT6_PYXAD</name>
<dbReference type="PANTHER" id="PTHR21444">
    <property type="entry name" value="COILED-COIL DOMAIN-CONTAINING PROTEIN 180"/>
    <property type="match status" value="1"/>
</dbReference>
<protein>
    <recommendedName>
        <fullName evidence="7">Coiled-coil domain-containing protein 180</fullName>
    </recommendedName>
</protein>
<reference evidence="5" key="1">
    <citation type="thesis" date="2020" institute="ProQuest LLC" country="789 East Eisenhower Parkway, Ann Arbor, MI, USA">
        <title>Comparative Genomics and Chromosome Evolution.</title>
        <authorList>
            <person name="Mudd A.B."/>
        </authorList>
    </citation>
    <scope>NUCLEOTIDE SEQUENCE</scope>
    <source>
        <strain evidence="5">1538</strain>
        <tissue evidence="5">Blood</tissue>
    </source>
</reference>
<feature type="domain" description="DUF4456" evidence="4">
    <location>
        <begin position="1094"/>
        <end position="1295"/>
    </location>
</feature>
<evidence type="ECO:0008006" key="7">
    <source>
        <dbReference type="Google" id="ProtNLM"/>
    </source>
</evidence>
<dbReference type="InterPro" id="IPR027914">
    <property type="entry name" value="DUF4456"/>
</dbReference>
<comment type="caution">
    <text evidence="5">The sequence shown here is derived from an EMBL/GenBank/DDBJ whole genome shotgun (WGS) entry which is preliminary data.</text>
</comment>
<keyword evidence="6" id="KW-1185">Reference proteome</keyword>
<evidence type="ECO:0000259" key="4">
    <source>
        <dbReference type="Pfam" id="PF14644"/>
    </source>
</evidence>
<proteinExistence type="predicted"/>
<gene>
    <name evidence="5" type="ORF">GDO54_018098</name>
</gene>
<feature type="domain" description="DUF4455" evidence="3">
    <location>
        <begin position="136"/>
        <end position="532"/>
    </location>
</feature>
<evidence type="ECO:0000313" key="6">
    <source>
        <dbReference type="Proteomes" id="UP001181693"/>
    </source>
</evidence>
<evidence type="ECO:0000259" key="3">
    <source>
        <dbReference type="Pfam" id="PF14643"/>
    </source>
</evidence>
<dbReference type="Pfam" id="PF14643">
    <property type="entry name" value="DUF4455"/>
    <property type="match status" value="1"/>
</dbReference>
<feature type="compositionally biased region" description="Polar residues" evidence="2">
    <location>
        <begin position="1003"/>
        <end position="1016"/>
    </location>
</feature>
<keyword evidence="1" id="KW-0175">Coiled coil</keyword>
<sequence>MALVGEVQVVPSGKVYRQIFDAEVQLVRSLGEVRARTTQHGINLDSAKIPLVREKIHSAGLLSYSQLQDKTTSTLGKVHEGEHEIAAREVRGLCDVIVPEKSDSGILQRITTNRQARHEKAVCDLHKEFADISKFLNKFWGHGVEESSCRKKWIRCTEKTLFQLEKKRSDQVTVVLKEFTTLLTEICYLVPSDLIRFIHKEAMMINQAILANHRAIAKLSLNLMELELKREGAQHLQWQDLTKAWKSHEKEKVITEFRLFAEKEMNQMPISVKRETDLLMDQQCSLLGRRLQLLCSVSDFIPETCTKTAVSEWHESLLALNKEIESVNTQFLYRHRNLQNDTIQRCTAAAETCQTRLINLDICCKNEAESIMTKELFPITEQFQIRYEKEQKLFSNAIMTVSKQMDSHTNTLFKYAKKAVHLWDVLQIGLAQQEKILQKTVDYCRKKRDTENQKRETNLDIILESLRQGSTVEQLRALLGKALACLKDIKAGYMKFHHDQVVVVEAYPAMVRSELMSYSSSVSKFFYVQEVYGQLPPTEEYTETPRVDQSFVTSGGNTYTVLLSNKEQKNKSTVIDQPDNVFFTEPLIEEASLLDINLLLVPEHLITELKSNIRLGFYEHLDSWFDEMMSNSHSIVLAKKEELKSEFDLLSHLHEPRGLRIEMDIHNVRAAELLLHSERVDRHCEGVNQALNNLKEESVLLIEKMKIETENFHSKIISMESIFLNANKSDKLVALSNSLSSILDSHNSGVQTSLRNYRQHVEEMLGKLSDTNSYFIKYFRLFSEGGNFSPDEIGTLRKRLQKASSTITAFEGSIMVDLEGLESLCLEQATEVVKKFEDKFHSLTMTTIFLENIQKLLTNLQVKIKALVVNSNSQCQQINSYLEQLRKKTDACASPNMVEEILYDFAKHIIEEISKRSRYLSCLLDPSPVRPEVPLQGPIAAAARVDGSLRQDTKVLFGTPESLLNPSRFRKLALDDAVLGVIKNIMNTQKISGDYQEEHLDGNRQSSLTVSHQSQPLAPRPPSRPNTGIIIKKKSGKGDGENFKFASPSVRKLVKPTRFDKKYQVFGEKKEESDNFKGILMSLLWESNNNLLCLAEEFYKKKDHYPVKHPDLLQETFEDCADMLVLKLQTYEKQALEYHNSCLLEFREQLEEFEKLLHVVPELVIESLRQKHLNAMEMNLEQIRQNFKKELDKWNQARNEMKNLLSPSLGHPDNCQTLEGICKQEEKRQQEETEGIEHNAKQLQDCVSESMQNFVMSLASRAESILLELDEVLTVDDVLPAKIKVPKEKLLTLIRCKKTGLPLEDKEYQPLIERGSRVWPGITVKNSADMKLSNITDGFSTASVTTAKTTLSHLSTVEARDSAYLTFLQDLELALTRIVEEEKQQYLAAQRWMQWWSQSILKIKELYL</sequence>